<dbReference type="EMBL" id="JAQNDN010000027">
    <property type="protein sequence ID" value="MDC0675330.1"/>
    <property type="molecule type" value="Genomic_DNA"/>
</dbReference>
<name>A0ABT5BMD4_9BACT</name>
<dbReference type="Proteomes" id="UP001217838">
    <property type="component" value="Unassembled WGS sequence"/>
</dbReference>
<keyword evidence="2" id="KW-1185">Reference proteome</keyword>
<comment type="caution">
    <text evidence="1">The sequence shown here is derived from an EMBL/GenBank/DDBJ whole genome shotgun (WGS) entry which is preliminary data.</text>
</comment>
<evidence type="ECO:0000313" key="2">
    <source>
        <dbReference type="Proteomes" id="UP001217838"/>
    </source>
</evidence>
<proteinExistence type="predicted"/>
<reference evidence="1 2" key="1">
    <citation type="submission" date="2022-11" db="EMBL/GenBank/DDBJ databases">
        <title>Minimal conservation of predation-associated metabolite biosynthetic gene clusters underscores biosynthetic potential of Myxococcota including descriptions for ten novel species: Archangium lansinium sp. nov., Myxococcus landrumus sp. nov., Nannocystis bai.</title>
        <authorList>
            <person name="Ahearne A."/>
            <person name="Stevens C."/>
            <person name="Dowd S."/>
        </authorList>
    </citation>
    <scope>NUCLEOTIDE SEQUENCE [LARGE SCALE GENOMIC DNA]</scope>
    <source>
        <strain evidence="1 2">NCELM</strain>
    </source>
</reference>
<accession>A0ABT5BMD4</accession>
<sequence length="74" mass="8242">MLQALPLPDGIVFRGLARADLPAPFAALTEWHPDIDSASQRLAARYAGDFHEVWSAPWHEQLFALPPSLVSRLH</sequence>
<organism evidence="1 2">
    <name type="scientific">Nannocystis radixulma</name>
    <dbReference type="NCBI Taxonomy" id="2995305"/>
    <lineage>
        <taxon>Bacteria</taxon>
        <taxon>Pseudomonadati</taxon>
        <taxon>Myxococcota</taxon>
        <taxon>Polyangia</taxon>
        <taxon>Nannocystales</taxon>
        <taxon>Nannocystaceae</taxon>
        <taxon>Nannocystis</taxon>
    </lineage>
</organism>
<protein>
    <submittedName>
        <fullName evidence="1">Uncharacterized protein</fullName>
    </submittedName>
</protein>
<gene>
    <name evidence="1" type="ORF">POL58_46740</name>
</gene>
<evidence type="ECO:0000313" key="1">
    <source>
        <dbReference type="EMBL" id="MDC0675330.1"/>
    </source>
</evidence>